<accession>A0ABD0K040</accession>
<evidence type="ECO:0000313" key="2">
    <source>
        <dbReference type="Proteomes" id="UP001519460"/>
    </source>
</evidence>
<dbReference type="AlphaFoldDB" id="A0ABD0K040"/>
<protein>
    <submittedName>
        <fullName evidence="1">Uncharacterized protein</fullName>
    </submittedName>
</protein>
<proteinExistence type="predicted"/>
<dbReference type="Proteomes" id="UP001519460">
    <property type="component" value="Unassembled WGS sequence"/>
</dbReference>
<sequence>MWVRIAAMGYPGYSDPHTPCWIHLCTLNIMSPSTGFEIRKFSKACLKHLTMAHFTPRNSSCGRPDVQKTFVFITCQGTADCQEILSHLDVQETVEHLQS</sequence>
<gene>
    <name evidence="1" type="ORF">BaRGS_00028347</name>
</gene>
<dbReference type="EMBL" id="JACVVK020000282">
    <property type="protein sequence ID" value="KAK7480428.1"/>
    <property type="molecule type" value="Genomic_DNA"/>
</dbReference>
<reference evidence="1 2" key="1">
    <citation type="journal article" date="2023" name="Sci. Data">
        <title>Genome assembly of the Korean intertidal mud-creeper Batillaria attramentaria.</title>
        <authorList>
            <person name="Patra A.K."/>
            <person name="Ho P.T."/>
            <person name="Jun S."/>
            <person name="Lee S.J."/>
            <person name="Kim Y."/>
            <person name="Won Y.J."/>
        </authorList>
    </citation>
    <scope>NUCLEOTIDE SEQUENCE [LARGE SCALE GENOMIC DNA]</scope>
    <source>
        <strain evidence="1">Wonlab-2016</strain>
    </source>
</reference>
<comment type="caution">
    <text evidence="1">The sequence shown here is derived from an EMBL/GenBank/DDBJ whole genome shotgun (WGS) entry which is preliminary data.</text>
</comment>
<name>A0ABD0K040_9CAEN</name>
<evidence type="ECO:0000313" key="1">
    <source>
        <dbReference type="EMBL" id="KAK7480428.1"/>
    </source>
</evidence>
<keyword evidence="2" id="KW-1185">Reference proteome</keyword>
<organism evidence="1 2">
    <name type="scientific">Batillaria attramentaria</name>
    <dbReference type="NCBI Taxonomy" id="370345"/>
    <lineage>
        <taxon>Eukaryota</taxon>
        <taxon>Metazoa</taxon>
        <taxon>Spiralia</taxon>
        <taxon>Lophotrochozoa</taxon>
        <taxon>Mollusca</taxon>
        <taxon>Gastropoda</taxon>
        <taxon>Caenogastropoda</taxon>
        <taxon>Sorbeoconcha</taxon>
        <taxon>Cerithioidea</taxon>
        <taxon>Batillariidae</taxon>
        <taxon>Batillaria</taxon>
    </lineage>
</organism>